<protein>
    <submittedName>
        <fullName evidence="1">DUF4254 domain-containing protein</fullName>
    </submittedName>
</protein>
<gene>
    <name evidence="1" type="ORF">GPX89_37130</name>
</gene>
<comment type="caution">
    <text evidence="1">The sequence shown here is derived from an EMBL/GenBank/DDBJ whole genome shotgun (WGS) entry which is preliminary data.</text>
</comment>
<proteinExistence type="predicted"/>
<dbReference type="Pfam" id="PF14063">
    <property type="entry name" value="DUF4254"/>
    <property type="match status" value="1"/>
</dbReference>
<dbReference type="Proteomes" id="UP000466794">
    <property type="component" value="Unassembled WGS sequence"/>
</dbReference>
<dbReference type="RefSeq" id="WP_157392457.1">
    <property type="nucleotide sequence ID" value="NZ_WRPP01000011.1"/>
</dbReference>
<dbReference type="EMBL" id="WRPP01000011">
    <property type="protein sequence ID" value="MVU82846.1"/>
    <property type="molecule type" value="Genomic_DNA"/>
</dbReference>
<organism evidence="1 2">
    <name type="scientific">Nocardia terrae</name>
    <dbReference type="NCBI Taxonomy" id="2675851"/>
    <lineage>
        <taxon>Bacteria</taxon>
        <taxon>Bacillati</taxon>
        <taxon>Actinomycetota</taxon>
        <taxon>Actinomycetes</taxon>
        <taxon>Mycobacteriales</taxon>
        <taxon>Nocardiaceae</taxon>
        <taxon>Nocardia</taxon>
    </lineage>
</organism>
<keyword evidence="2" id="KW-1185">Reference proteome</keyword>
<reference evidence="1 2" key="1">
    <citation type="submission" date="2019-12" db="EMBL/GenBank/DDBJ databases">
        <title>Nocardia sp. nov. ET3-3 isolated from soil.</title>
        <authorList>
            <person name="Kanchanasin P."/>
            <person name="Tanasupawat S."/>
            <person name="Yuki M."/>
            <person name="Kudo T."/>
        </authorList>
    </citation>
    <scope>NUCLEOTIDE SEQUENCE [LARGE SCALE GENOMIC DNA]</scope>
    <source>
        <strain evidence="1 2">ET3-3</strain>
    </source>
</reference>
<sequence>MRDTLPSKNQVLQACRGTDEPGHPLLRAAHDLTALHERLLGAESDEILELDTVRADLVNEIDCWVTTQLPPSHGAARVHTETLGAVIDRLARLTAAAYAALARQSGRELTIAWEHLAELAVGYEDLASEVTTGRRRLPGTH</sequence>
<accession>A0A7K1V8F0</accession>
<evidence type="ECO:0000313" key="1">
    <source>
        <dbReference type="EMBL" id="MVU82846.1"/>
    </source>
</evidence>
<dbReference type="AlphaFoldDB" id="A0A7K1V8F0"/>
<evidence type="ECO:0000313" key="2">
    <source>
        <dbReference type="Proteomes" id="UP000466794"/>
    </source>
</evidence>
<name>A0A7K1V8F0_9NOCA</name>
<dbReference type="InterPro" id="IPR025350">
    <property type="entry name" value="DUF4254"/>
</dbReference>